<evidence type="ECO:0000313" key="2">
    <source>
        <dbReference type="Proteomes" id="UP000177968"/>
    </source>
</evidence>
<proteinExistence type="predicted"/>
<comment type="caution">
    <text evidence="1">The sequence shown here is derived from an EMBL/GenBank/DDBJ whole genome shotgun (WGS) entry which is preliminary data.</text>
</comment>
<name>A0A1F6FNS8_9BACT</name>
<organism evidence="1 2">
    <name type="scientific">Candidatus Kaiserbacteria bacterium RIFCSPLOWO2_12_FULL_50_28</name>
    <dbReference type="NCBI Taxonomy" id="1798527"/>
    <lineage>
        <taxon>Bacteria</taxon>
        <taxon>Candidatus Kaiseribacteriota</taxon>
    </lineage>
</organism>
<accession>A0A1F6FNS8</accession>
<gene>
    <name evidence="1" type="ORF">A3H15_01825</name>
</gene>
<dbReference type="AlphaFoldDB" id="A0A1F6FNS8"/>
<reference evidence="1 2" key="1">
    <citation type="journal article" date="2016" name="Nat. Commun.">
        <title>Thousands of microbial genomes shed light on interconnected biogeochemical processes in an aquifer system.</title>
        <authorList>
            <person name="Anantharaman K."/>
            <person name="Brown C.T."/>
            <person name="Hug L.A."/>
            <person name="Sharon I."/>
            <person name="Castelle C.J."/>
            <person name="Probst A.J."/>
            <person name="Thomas B.C."/>
            <person name="Singh A."/>
            <person name="Wilkins M.J."/>
            <person name="Karaoz U."/>
            <person name="Brodie E.L."/>
            <person name="Williams K.H."/>
            <person name="Hubbard S.S."/>
            <person name="Banfield J.F."/>
        </authorList>
    </citation>
    <scope>NUCLEOTIDE SEQUENCE [LARGE SCALE GENOMIC DNA]</scope>
</reference>
<evidence type="ECO:0000313" key="1">
    <source>
        <dbReference type="EMBL" id="OGG87505.1"/>
    </source>
</evidence>
<protein>
    <submittedName>
        <fullName evidence="1">Uncharacterized protein</fullName>
    </submittedName>
</protein>
<dbReference type="EMBL" id="MFMO01000025">
    <property type="protein sequence ID" value="OGG87505.1"/>
    <property type="molecule type" value="Genomic_DNA"/>
</dbReference>
<sequence>MSLVTKSLSTAYYARDQVTAFHLAQEAIEIVRHVRDNNILENALGTDTNLFDGIFLDGRAFIVDARNNRIDPCPQDGCPVLNTNGTFYGYETGVGWVPTNFTRTVRAQFVDNGTDQPDEDEAHVSVEVSWKTGSFNVRRFTISANLYRWVEDGSVI</sequence>
<dbReference type="Proteomes" id="UP000177968">
    <property type="component" value="Unassembled WGS sequence"/>
</dbReference>